<dbReference type="GeneID" id="31572213"/>
<dbReference type="Proteomes" id="UP000187465">
    <property type="component" value="Unassembled WGS sequence"/>
</dbReference>
<proteinExistence type="predicted"/>
<dbReference type="InterPro" id="IPR009057">
    <property type="entry name" value="Homeodomain-like_sf"/>
</dbReference>
<dbReference type="PANTHER" id="PTHR30514">
    <property type="entry name" value="GLUCOKINASE"/>
    <property type="match status" value="1"/>
</dbReference>
<dbReference type="AlphaFoldDB" id="A0A1R0WSM4"/>
<dbReference type="PROSITE" id="PS51071">
    <property type="entry name" value="HTH_RPIR"/>
    <property type="match status" value="1"/>
</dbReference>
<comment type="caution">
    <text evidence="1">The sequence shown here is derived from an EMBL/GenBank/DDBJ whole genome shotgun (WGS) entry which is preliminary data.</text>
</comment>
<reference evidence="1 2" key="1">
    <citation type="submission" date="2016-10" db="EMBL/GenBank/DDBJ databases">
        <title>Paenibacillus species isolates.</title>
        <authorList>
            <person name="Beno S.M."/>
        </authorList>
    </citation>
    <scope>NUCLEOTIDE SEQUENCE [LARGE SCALE GENOMIC DNA]</scope>
    <source>
        <strain evidence="1 2">FSL H7-0604</strain>
    </source>
</reference>
<dbReference type="Gene3D" id="1.10.10.10">
    <property type="entry name" value="Winged helix-like DNA-binding domain superfamily/Winged helix DNA-binding domain"/>
    <property type="match status" value="1"/>
</dbReference>
<dbReference type="InterPro" id="IPR000281">
    <property type="entry name" value="HTH_RpiR"/>
</dbReference>
<dbReference type="InterPro" id="IPR046348">
    <property type="entry name" value="SIS_dom_sf"/>
</dbReference>
<dbReference type="GO" id="GO:0097367">
    <property type="term" value="F:carbohydrate derivative binding"/>
    <property type="evidence" value="ECO:0007669"/>
    <property type="project" value="InterPro"/>
</dbReference>
<accession>A0A1R0WSM4</accession>
<sequence>MYKDWNHRAFSPNQRIIADFIQKNEQRVVYMTEQEMADELHLSIASVSRFWKAAGYKHAKDFKNRLRFRFESTPSVKMRDAMQRSDDTSLPQLLLDNCSHHLQETRRYLSDDVLKRAVDAISTARIIYVYSPGPCAGLAELMIYRMARFGLQMKKMAPSGHELLETLMHADKQDVLLVFGFVQILPEIEVILNHAREVNYQVILITDRLVYPRSQDADIVLYAGRGEVWEFHSMVGPTYIIENLILGVGLANRDSSLSKLDKLQQLRAQYGGKLPRS</sequence>
<name>A0A1R0WSM4_9BACL</name>
<evidence type="ECO:0000313" key="2">
    <source>
        <dbReference type="Proteomes" id="UP000187465"/>
    </source>
</evidence>
<gene>
    <name evidence="1" type="ORF">BJP51_09965</name>
</gene>
<dbReference type="GO" id="GO:0003700">
    <property type="term" value="F:DNA-binding transcription factor activity"/>
    <property type="evidence" value="ECO:0007669"/>
    <property type="project" value="InterPro"/>
</dbReference>
<dbReference type="EMBL" id="MKQP01000100">
    <property type="protein sequence ID" value="OMD20393.1"/>
    <property type="molecule type" value="Genomic_DNA"/>
</dbReference>
<dbReference type="InterPro" id="IPR047640">
    <property type="entry name" value="RpiR-like"/>
</dbReference>
<evidence type="ECO:0000313" key="1">
    <source>
        <dbReference type="EMBL" id="OMD20393.1"/>
    </source>
</evidence>
<organism evidence="1 2">
    <name type="scientific">Paenibacillus odorifer</name>
    <dbReference type="NCBI Taxonomy" id="189426"/>
    <lineage>
        <taxon>Bacteria</taxon>
        <taxon>Bacillati</taxon>
        <taxon>Bacillota</taxon>
        <taxon>Bacilli</taxon>
        <taxon>Bacillales</taxon>
        <taxon>Paenibacillaceae</taxon>
        <taxon>Paenibacillus</taxon>
    </lineage>
</organism>
<dbReference type="CDD" id="cd05013">
    <property type="entry name" value="SIS_RpiR"/>
    <property type="match status" value="1"/>
</dbReference>
<dbReference type="SUPFAM" id="SSF53697">
    <property type="entry name" value="SIS domain"/>
    <property type="match status" value="1"/>
</dbReference>
<dbReference type="Pfam" id="PF01418">
    <property type="entry name" value="HTH_6"/>
    <property type="match status" value="1"/>
</dbReference>
<dbReference type="GO" id="GO:0003677">
    <property type="term" value="F:DNA binding"/>
    <property type="evidence" value="ECO:0007669"/>
    <property type="project" value="InterPro"/>
</dbReference>
<dbReference type="RefSeq" id="WP_036688639.1">
    <property type="nucleotide sequence ID" value="NZ_CP009428.1"/>
</dbReference>
<dbReference type="GO" id="GO:1901135">
    <property type="term" value="P:carbohydrate derivative metabolic process"/>
    <property type="evidence" value="ECO:0007669"/>
    <property type="project" value="InterPro"/>
</dbReference>
<dbReference type="Gene3D" id="3.40.50.10490">
    <property type="entry name" value="Glucose-6-phosphate isomerase like protein, domain 1"/>
    <property type="match status" value="1"/>
</dbReference>
<protein>
    <submittedName>
        <fullName evidence="1">RpiR family transcriptional regulator</fullName>
    </submittedName>
</protein>
<dbReference type="SUPFAM" id="SSF46689">
    <property type="entry name" value="Homeodomain-like"/>
    <property type="match status" value="1"/>
</dbReference>
<dbReference type="InterPro" id="IPR036388">
    <property type="entry name" value="WH-like_DNA-bd_sf"/>
</dbReference>
<dbReference type="KEGG" id="pod:PODO_18735"/>
<dbReference type="InterPro" id="IPR035472">
    <property type="entry name" value="RpiR-like_SIS"/>
</dbReference>